<evidence type="ECO:0008006" key="3">
    <source>
        <dbReference type="Google" id="ProtNLM"/>
    </source>
</evidence>
<keyword evidence="2" id="KW-1185">Reference proteome</keyword>
<dbReference type="RefSeq" id="WP_025831609.1">
    <property type="nucleotide sequence ID" value="NZ_FQZN01000004.1"/>
</dbReference>
<sequence length="489" mass="57374">MKIIGSEWRLGHWFAVASASDTYYVKLANRIRDYIRFADLNDLLTDFEQHNLAKLITFYFEDVISDVGIWRAFVTAHKEMYGKYLPFYNVDESQYYADEINLEDICFLIWMGVQQYQKGVFINPENPGLMQLADKLYALLDKEFENAPINTELVEKMYKSEWFEDFYLLKDWCAQFYRSAYLLQDEREWDHQDEVDEEFSEMLEDDNVRDYAVASYLAINSKIGPLALTVPEWAQYILKSKGMNREAELLAGIKCLPYNLYLLKEHDADVLVVESLDGTVYTVDRSSMDSLQDDILEKHNALLTSLAFYDSDNWQVCGITSWVESSEVFYKMREEQEEEKASDRELYDKLLQVTGNYPLIYFAGCEDLMQWLGKHIGFSPDFVPTERMENGRNIAVFILPDGQLSILPDGALYIKDERNPYYNPEQAKRQALKVIVEPSMTSKEMLYYLLERQMLPDAQINSLQGSERGRQLIQENIDFVARFSRRYKY</sequence>
<dbReference type="AlphaFoldDB" id="A0A1M6CBA4"/>
<dbReference type="eggNOG" id="ENOG5032XC3">
    <property type="taxonomic scope" value="Bacteria"/>
</dbReference>
<dbReference type="Pfam" id="PF12954">
    <property type="entry name" value="DUF3843"/>
    <property type="match status" value="2"/>
</dbReference>
<evidence type="ECO:0000313" key="1">
    <source>
        <dbReference type="EMBL" id="SHI58276.1"/>
    </source>
</evidence>
<dbReference type="Proteomes" id="UP000184192">
    <property type="component" value="Unassembled WGS sequence"/>
</dbReference>
<organism evidence="1 2">
    <name type="scientific">Bacteroides stercorirosoris</name>
    <dbReference type="NCBI Taxonomy" id="871324"/>
    <lineage>
        <taxon>Bacteria</taxon>
        <taxon>Pseudomonadati</taxon>
        <taxon>Bacteroidota</taxon>
        <taxon>Bacteroidia</taxon>
        <taxon>Bacteroidales</taxon>
        <taxon>Bacteroidaceae</taxon>
        <taxon>Bacteroides</taxon>
    </lineage>
</organism>
<name>A0A1M6CBA4_9BACE</name>
<evidence type="ECO:0000313" key="2">
    <source>
        <dbReference type="Proteomes" id="UP000184192"/>
    </source>
</evidence>
<protein>
    <recommendedName>
        <fullName evidence="3">DUF3843 family protein</fullName>
    </recommendedName>
</protein>
<gene>
    <name evidence="1" type="ORF">SAMN05444350_10459</name>
</gene>
<dbReference type="EMBL" id="FQZN01000004">
    <property type="protein sequence ID" value="SHI58276.1"/>
    <property type="molecule type" value="Genomic_DNA"/>
</dbReference>
<dbReference type="GeneID" id="92711114"/>
<accession>A0A1M6CBA4</accession>
<reference evidence="2" key="1">
    <citation type="submission" date="2016-11" db="EMBL/GenBank/DDBJ databases">
        <authorList>
            <person name="Varghese N."/>
            <person name="Submissions S."/>
        </authorList>
    </citation>
    <scope>NUCLEOTIDE SEQUENCE [LARGE SCALE GENOMIC DNA]</scope>
    <source>
        <strain evidence="2">DSM 26884</strain>
    </source>
</reference>
<proteinExistence type="predicted"/>
<dbReference type="InterPro" id="IPR024214">
    <property type="entry name" value="DUF3843"/>
</dbReference>